<sequence length="38" mass="3976">MANLESLENRMPSEVTSCGGPGVNAWGWDSHSNGGLSK</sequence>
<dbReference type="AlphaFoldDB" id="A0A0A9HPY7"/>
<protein>
    <submittedName>
        <fullName evidence="2">Uncharacterized protein</fullName>
    </submittedName>
</protein>
<organism evidence="2">
    <name type="scientific">Arundo donax</name>
    <name type="common">Giant reed</name>
    <name type="synonym">Donax arundinaceus</name>
    <dbReference type="NCBI Taxonomy" id="35708"/>
    <lineage>
        <taxon>Eukaryota</taxon>
        <taxon>Viridiplantae</taxon>
        <taxon>Streptophyta</taxon>
        <taxon>Embryophyta</taxon>
        <taxon>Tracheophyta</taxon>
        <taxon>Spermatophyta</taxon>
        <taxon>Magnoliopsida</taxon>
        <taxon>Liliopsida</taxon>
        <taxon>Poales</taxon>
        <taxon>Poaceae</taxon>
        <taxon>PACMAD clade</taxon>
        <taxon>Arundinoideae</taxon>
        <taxon>Arundineae</taxon>
        <taxon>Arundo</taxon>
    </lineage>
</organism>
<feature type="region of interest" description="Disordered" evidence="1">
    <location>
        <begin position="1"/>
        <end position="38"/>
    </location>
</feature>
<accession>A0A0A9HPY7</accession>
<dbReference type="EMBL" id="GBRH01158726">
    <property type="protein sequence ID" value="JAE39170.1"/>
    <property type="molecule type" value="Transcribed_RNA"/>
</dbReference>
<evidence type="ECO:0000256" key="1">
    <source>
        <dbReference type="SAM" id="MobiDB-lite"/>
    </source>
</evidence>
<proteinExistence type="predicted"/>
<evidence type="ECO:0000313" key="2">
    <source>
        <dbReference type="EMBL" id="JAE39170.1"/>
    </source>
</evidence>
<reference evidence="2" key="1">
    <citation type="submission" date="2014-09" db="EMBL/GenBank/DDBJ databases">
        <authorList>
            <person name="Magalhaes I.L.F."/>
            <person name="Oliveira U."/>
            <person name="Santos F.R."/>
            <person name="Vidigal T.H.D.A."/>
            <person name="Brescovit A.D."/>
            <person name="Santos A.J."/>
        </authorList>
    </citation>
    <scope>NUCLEOTIDE SEQUENCE</scope>
    <source>
        <tissue evidence="2">Shoot tissue taken approximately 20 cm above the soil surface</tissue>
    </source>
</reference>
<name>A0A0A9HPY7_ARUDO</name>
<reference evidence="2" key="2">
    <citation type="journal article" date="2015" name="Data Brief">
        <title>Shoot transcriptome of the giant reed, Arundo donax.</title>
        <authorList>
            <person name="Barrero R.A."/>
            <person name="Guerrero F.D."/>
            <person name="Moolhuijzen P."/>
            <person name="Goolsby J.A."/>
            <person name="Tidwell J."/>
            <person name="Bellgard S.E."/>
            <person name="Bellgard M.I."/>
        </authorList>
    </citation>
    <scope>NUCLEOTIDE SEQUENCE</scope>
    <source>
        <tissue evidence="2">Shoot tissue taken approximately 20 cm above the soil surface</tissue>
    </source>
</reference>